<dbReference type="InterPro" id="IPR024052">
    <property type="entry name" value="Phosphopentomutase_DeoB_cap_sf"/>
</dbReference>
<comment type="function">
    <text evidence="6">Isomerase that catalyzes the conversion of deoxy-ribose 1-phosphate (dRib-1-P) and ribose 1-phosphate (Rib-1-P) to deoxy-ribose 5-phosphate (dRib-5-P) and ribose 5-phosphate (Rib-5-P), respectively.</text>
</comment>
<gene>
    <name evidence="6 9" type="primary">deoB</name>
    <name evidence="9" type="ORF">COOX1_2061</name>
</gene>
<dbReference type="EC" id="5.4.2.7" evidence="6 7"/>
<dbReference type="CDD" id="cd16009">
    <property type="entry name" value="PPM"/>
    <property type="match status" value="1"/>
</dbReference>
<dbReference type="InterPro" id="IPR006124">
    <property type="entry name" value="Metalloenzyme"/>
</dbReference>
<evidence type="ECO:0000256" key="5">
    <source>
        <dbReference type="ARBA" id="ARBA00023235"/>
    </source>
</evidence>
<evidence type="ECO:0000259" key="8">
    <source>
        <dbReference type="Pfam" id="PF01676"/>
    </source>
</evidence>
<name>A0A6F9EB02_9BACL</name>
<dbReference type="PIRSF" id="PIRSF001491">
    <property type="entry name" value="Ppentomutase"/>
    <property type="match status" value="1"/>
</dbReference>
<dbReference type="Gene3D" id="3.30.70.1250">
    <property type="entry name" value="Phosphopentomutase"/>
    <property type="match status" value="1"/>
</dbReference>
<evidence type="ECO:0000256" key="2">
    <source>
        <dbReference type="ARBA" id="ARBA00022490"/>
    </source>
</evidence>
<dbReference type="UniPathway" id="UPA00087">
    <property type="reaction ID" value="UER00173"/>
</dbReference>
<dbReference type="GO" id="GO:0006015">
    <property type="term" value="P:5-phosphoribose 1-diphosphate biosynthetic process"/>
    <property type="evidence" value="ECO:0007669"/>
    <property type="project" value="UniProtKB-UniPathway"/>
</dbReference>
<dbReference type="GO" id="GO:0030145">
    <property type="term" value="F:manganese ion binding"/>
    <property type="evidence" value="ECO:0007669"/>
    <property type="project" value="UniProtKB-UniRule"/>
</dbReference>
<comment type="catalytic activity">
    <reaction evidence="6">
        <text>2-deoxy-alpha-D-ribose 1-phosphate = 2-deoxy-D-ribose 5-phosphate</text>
        <dbReference type="Rhea" id="RHEA:27658"/>
        <dbReference type="ChEBI" id="CHEBI:57259"/>
        <dbReference type="ChEBI" id="CHEBI:62877"/>
        <dbReference type="EC" id="5.4.2.7"/>
    </reaction>
</comment>
<dbReference type="GO" id="GO:0009117">
    <property type="term" value="P:nucleotide metabolic process"/>
    <property type="evidence" value="ECO:0007669"/>
    <property type="project" value="UniProtKB-UniRule"/>
</dbReference>
<evidence type="ECO:0000313" key="10">
    <source>
        <dbReference type="Proteomes" id="UP000502196"/>
    </source>
</evidence>
<evidence type="ECO:0000256" key="7">
    <source>
        <dbReference type="NCBIfam" id="TIGR01696"/>
    </source>
</evidence>
<keyword evidence="3 6" id="KW-0479">Metal-binding</keyword>
<reference evidence="9 10" key="1">
    <citation type="submission" date="2020-04" db="EMBL/GenBank/DDBJ databases">
        <authorList>
            <person name="Hogendoorn C."/>
        </authorList>
    </citation>
    <scope>NUCLEOTIDE SEQUENCE [LARGE SCALE GENOMIC DNA]</scope>
    <source>
        <strain evidence="9">COOX1</strain>
    </source>
</reference>
<dbReference type="Gene3D" id="3.40.720.10">
    <property type="entry name" value="Alkaline Phosphatase, subunit A"/>
    <property type="match status" value="1"/>
</dbReference>
<organism evidence="9 10">
    <name type="scientific">Kyrpidia spormannii</name>
    <dbReference type="NCBI Taxonomy" id="2055160"/>
    <lineage>
        <taxon>Bacteria</taxon>
        <taxon>Bacillati</taxon>
        <taxon>Bacillota</taxon>
        <taxon>Bacilli</taxon>
        <taxon>Bacillales</taxon>
        <taxon>Alicyclobacillaceae</taxon>
        <taxon>Kyrpidia</taxon>
    </lineage>
</organism>
<dbReference type="GO" id="GO:0006018">
    <property type="term" value="P:2-deoxyribose 1-phosphate catabolic process"/>
    <property type="evidence" value="ECO:0007669"/>
    <property type="project" value="UniProtKB-UniRule"/>
</dbReference>
<evidence type="ECO:0000313" key="9">
    <source>
        <dbReference type="EMBL" id="CAB3393732.1"/>
    </source>
</evidence>
<comment type="similarity">
    <text evidence="1 6">Belongs to the phosphopentomutase family.</text>
</comment>
<dbReference type="HAMAP" id="MF_00740">
    <property type="entry name" value="Phosphopentomut"/>
    <property type="match status" value="1"/>
</dbReference>
<dbReference type="GO" id="GO:0043094">
    <property type="term" value="P:metabolic compound salvage"/>
    <property type="evidence" value="ECO:0007669"/>
    <property type="project" value="UniProtKB-UniRule"/>
</dbReference>
<feature type="binding site" evidence="6">
    <location>
        <position position="287"/>
    </location>
    <ligand>
        <name>Mn(2+)</name>
        <dbReference type="ChEBI" id="CHEBI:29035"/>
        <label>2</label>
    </ligand>
</feature>
<dbReference type="GO" id="GO:0008973">
    <property type="term" value="F:phosphopentomutase activity"/>
    <property type="evidence" value="ECO:0007669"/>
    <property type="project" value="UniProtKB-UniRule"/>
</dbReference>
<feature type="binding site" evidence="6">
    <location>
        <position position="282"/>
    </location>
    <ligand>
        <name>Mn(2+)</name>
        <dbReference type="ChEBI" id="CHEBI:29035"/>
        <label>2</label>
    </ligand>
</feature>
<dbReference type="NCBIfam" id="TIGR01696">
    <property type="entry name" value="deoB"/>
    <property type="match status" value="1"/>
</dbReference>
<evidence type="ECO:0000256" key="3">
    <source>
        <dbReference type="ARBA" id="ARBA00022723"/>
    </source>
</evidence>
<accession>A0A6F9EB02</accession>
<evidence type="ECO:0000256" key="4">
    <source>
        <dbReference type="ARBA" id="ARBA00023211"/>
    </source>
</evidence>
<dbReference type="PANTHER" id="PTHR21110">
    <property type="entry name" value="PHOSPHOPENTOMUTASE"/>
    <property type="match status" value="1"/>
</dbReference>
<dbReference type="GO" id="GO:0000287">
    <property type="term" value="F:magnesium ion binding"/>
    <property type="evidence" value="ECO:0007669"/>
    <property type="project" value="UniProtKB-UniRule"/>
</dbReference>
<dbReference type="PANTHER" id="PTHR21110:SF0">
    <property type="entry name" value="PHOSPHOPENTOMUTASE"/>
    <property type="match status" value="1"/>
</dbReference>
<dbReference type="Proteomes" id="UP000502196">
    <property type="component" value="Chromosome"/>
</dbReference>
<dbReference type="FunFam" id="3.30.70.1250:FF:000001">
    <property type="entry name" value="Phosphopentomutase"/>
    <property type="match status" value="1"/>
</dbReference>
<keyword evidence="4 6" id="KW-0464">Manganese</keyword>
<dbReference type="InterPro" id="IPR010045">
    <property type="entry name" value="DeoB"/>
</dbReference>
<proteinExistence type="inferred from homology"/>
<dbReference type="AlphaFoldDB" id="A0A6F9EB02"/>
<comment type="cofactor">
    <cofactor evidence="6">
        <name>Mn(2+)</name>
        <dbReference type="ChEBI" id="CHEBI:29035"/>
    </cofactor>
    <text evidence="6">Binds 2 manganese ions.</text>
</comment>
<dbReference type="SUPFAM" id="SSF53649">
    <property type="entry name" value="Alkaline phosphatase-like"/>
    <property type="match status" value="1"/>
</dbReference>
<dbReference type="EMBL" id="LR792683">
    <property type="protein sequence ID" value="CAB3393732.1"/>
    <property type="molecule type" value="Genomic_DNA"/>
</dbReference>
<feature type="binding site" evidence="6">
    <location>
        <position position="12"/>
    </location>
    <ligand>
        <name>Mn(2+)</name>
        <dbReference type="ChEBI" id="CHEBI:29035"/>
        <label>1</label>
    </ligand>
</feature>
<dbReference type="NCBIfam" id="NF003766">
    <property type="entry name" value="PRK05362.1"/>
    <property type="match status" value="1"/>
</dbReference>
<protein>
    <recommendedName>
        <fullName evidence="6 7">Phosphopentomutase</fullName>
        <ecNumber evidence="6 7">5.4.2.7</ecNumber>
    </recommendedName>
    <alternativeName>
        <fullName evidence="6">Phosphodeoxyribomutase</fullName>
    </alternativeName>
</protein>
<feature type="binding site" evidence="6">
    <location>
        <position position="335"/>
    </location>
    <ligand>
        <name>Mn(2+)</name>
        <dbReference type="ChEBI" id="CHEBI:29035"/>
        <label>2</label>
    </ligand>
</feature>
<feature type="binding site" evidence="6">
    <location>
        <position position="323"/>
    </location>
    <ligand>
        <name>Mn(2+)</name>
        <dbReference type="ChEBI" id="CHEBI:29035"/>
        <label>1</label>
    </ligand>
</feature>
<keyword evidence="5 6" id="KW-0413">Isomerase</keyword>
<sequence length="389" mass="42881">MAGLRWIWIVLDSCGIGAAPDADRYGDEAANTLGHIAQAVGGLRVPHLERLGLGRLVDLGHPADQEVVGCYGKMRERSVGKDTTNGHWEFVGVVLDRPLPVYPHGFPREIIDPFEQAIGRKILGNRPASGTEILKELGEEHVRTGRPIVYTSGDSVFQIAAHEEVIPPEELYHMCEVARGLLQGEHGVGRVIARPFVGQNGRYVRTDRRRDYSLRFGRTVLDELHDAGWPVVGIGKIHDIYGGAGIGEAVHTEDNMDGVDRIVQWGRRLDQGLIYGNLVDFDSLYGHRNDPIGFARAVEAFDRRMPEILDALRYDDVLIITADHGCDPTTPGTDHTREWVPLLVWGPRLKTGVDLGARDTFADIGATLAEAFGVPAPQVGMSFWKEVRG</sequence>
<comment type="subcellular location">
    <subcellularLocation>
        <location evidence="6">Cytoplasm</location>
    </subcellularLocation>
</comment>
<comment type="pathway">
    <text evidence="6">Carbohydrate degradation; 2-deoxy-D-ribose 1-phosphate degradation; D-glyceraldehyde 3-phosphate and acetaldehyde from 2-deoxy-alpha-D-ribose 1-phosphate: step 1/2.</text>
</comment>
<dbReference type="Pfam" id="PF01676">
    <property type="entry name" value="Metalloenzyme"/>
    <property type="match status" value="1"/>
</dbReference>
<dbReference type="SUPFAM" id="SSF143856">
    <property type="entry name" value="DeoB insert domain-like"/>
    <property type="match status" value="1"/>
</dbReference>
<dbReference type="GO" id="GO:0005829">
    <property type="term" value="C:cytosol"/>
    <property type="evidence" value="ECO:0007669"/>
    <property type="project" value="TreeGrafter"/>
</dbReference>
<evidence type="ECO:0000256" key="1">
    <source>
        <dbReference type="ARBA" id="ARBA00010373"/>
    </source>
</evidence>
<feature type="domain" description="Metalloenzyme" evidence="8">
    <location>
        <begin position="8"/>
        <end position="375"/>
    </location>
</feature>
<dbReference type="InterPro" id="IPR017850">
    <property type="entry name" value="Alkaline_phosphatase_core_sf"/>
</dbReference>
<feature type="binding site" evidence="6">
    <location>
        <position position="324"/>
    </location>
    <ligand>
        <name>Mn(2+)</name>
        <dbReference type="ChEBI" id="CHEBI:29035"/>
        <label>1</label>
    </ligand>
</feature>
<comment type="catalytic activity">
    <reaction evidence="6">
        <text>alpha-D-ribose 1-phosphate = D-ribose 5-phosphate</text>
        <dbReference type="Rhea" id="RHEA:18793"/>
        <dbReference type="ChEBI" id="CHEBI:57720"/>
        <dbReference type="ChEBI" id="CHEBI:78346"/>
        <dbReference type="EC" id="5.4.2.7"/>
    </reaction>
</comment>
<evidence type="ECO:0000256" key="6">
    <source>
        <dbReference type="HAMAP-Rule" id="MF_00740"/>
    </source>
</evidence>
<keyword evidence="2 6" id="KW-0963">Cytoplasm</keyword>